<dbReference type="Gene3D" id="3.20.20.370">
    <property type="entry name" value="Glycoside hydrolase/deacetylase"/>
    <property type="match status" value="1"/>
</dbReference>
<dbReference type="Pfam" id="PF00535">
    <property type="entry name" value="Glycos_transf_2"/>
    <property type="match status" value="1"/>
</dbReference>
<comment type="similarity">
    <text evidence="1">Belongs to the glycosyltransferase 2 family.</text>
</comment>
<dbReference type="SUPFAM" id="SSF53448">
    <property type="entry name" value="Nucleotide-diphospho-sugar transferases"/>
    <property type="match status" value="1"/>
</dbReference>
<dbReference type="CDD" id="cd06423">
    <property type="entry name" value="CESA_like"/>
    <property type="match status" value="1"/>
</dbReference>
<dbReference type="EMBL" id="JAOTPO010000004">
    <property type="protein sequence ID" value="MDE5413230.1"/>
    <property type="molecule type" value="Genomic_DNA"/>
</dbReference>
<evidence type="ECO:0000256" key="3">
    <source>
        <dbReference type="ARBA" id="ARBA00022679"/>
    </source>
</evidence>
<keyword evidence="4" id="KW-0472">Membrane</keyword>
<evidence type="ECO:0000256" key="4">
    <source>
        <dbReference type="SAM" id="Phobius"/>
    </source>
</evidence>
<name>A0ABT5VCP9_9BACI</name>
<keyword evidence="3 6" id="KW-0808">Transferase</keyword>
<evidence type="ECO:0000313" key="7">
    <source>
        <dbReference type="Proteomes" id="UP001148125"/>
    </source>
</evidence>
<dbReference type="InterPro" id="IPR011330">
    <property type="entry name" value="Glyco_hydro/deAcase_b/a-brl"/>
</dbReference>
<dbReference type="PROSITE" id="PS51677">
    <property type="entry name" value="NODB"/>
    <property type="match status" value="1"/>
</dbReference>
<dbReference type="SUPFAM" id="SSF88713">
    <property type="entry name" value="Glycoside hydrolase/deacetylase"/>
    <property type="match status" value="1"/>
</dbReference>
<dbReference type="InterPro" id="IPR017853">
    <property type="entry name" value="GH"/>
</dbReference>
<accession>A0ABT5VCP9</accession>
<organism evidence="6 7">
    <name type="scientific">Alkalihalobacterium chitinilyticum</name>
    <dbReference type="NCBI Taxonomy" id="2980103"/>
    <lineage>
        <taxon>Bacteria</taxon>
        <taxon>Bacillati</taxon>
        <taxon>Bacillota</taxon>
        <taxon>Bacilli</taxon>
        <taxon>Bacillales</taxon>
        <taxon>Bacillaceae</taxon>
        <taxon>Alkalihalobacterium</taxon>
    </lineage>
</organism>
<evidence type="ECO:0000313" key="6">
    <source>
        <dbReference type="EMBL" id="MDE5413230.1"/>
    </source>
</evidence>
<dbReference type="EC" id="2.4.-.-" evidence="6"/>
<dbReference type="InterPro" id="IPR002509">
    <property type="entry name" value="NODB_dom"/>
</dbReference>
<dbReference type="Gene3D" id="3.10.50.10">
    <property type="match status" value="1"/>
</dbReference>
<dbReference type="InterPro" id="IPR029044">
    <property type="entry name" value="Nucleotide-diphossugar_trans"/>
</dbReference>
<feature type="transmembrane region" description="Helical" evidence="4">
    <location>
        <begin position="963"/>
        <end position="982"/>
    </location>
</feature>
<reference evidence="6" key="1">
    <citation type="submission" date="2024-05" db="EMBL/GenBank/DDBJ databases">
        <title>Alkalihalobacillus sp. strain MEB203 novel alkaliphilic bacterium from Lonar Lake, India.</title>
        <authorList>
            <person name="Joshi A."/>
            <person name="Thite S."/>
            <person name="Mengade P."/>
        </authorList>
    </citation>
    <scope>NUCLEOTIDE SEQUENCE</scope>
    <source>
        <strain evidence="6">MEB 203</strain>
    </source>
</reference>
<dbReference type="GO" id="GO:0016757">
    <property type="term" value="F:glycosyltransferase activity"/>
    <property type="evidence" value="ECO:0007669"/>
    <property type="project" value="UniProtKB-KW"/>
</dbReference>
<sequence length="1036" mass="118309">MKKELIFTDKTGKRKKWLGRITLSLLLIGLTLVGLTIAYIYAPTALPSVVFNLSEEEKKEVYAFITPNDPLGIESLRKHIHSMDVVLPNALAINENYKVTYQSIDPINSLIKEAGVKIVPTLPLERWKLEHLLQSDLVSETVGKQIVKQIQYFQSDGVNIELAPDIEYTLYFPFLDILNEQLSGIDKELYITVQSNRNSKEIKELSSIVDKIILKAYDPRNPNVQPSLPPEKLTETLLKWREFKDLVVIALPTYTLTANDEYTDKLSFTEAMSIVNKSNSELYWDNELSQHYFSYLDHRYVQKDGWLSDAGTFFNQLQRISSMQFSSVAIDTLGFEDPSIWKLLNKQLDSNKKISNAIETTEPLVSFKRFGSGEIIKIGSMKQSGKRSVLYNSEGFIEDITYEKYPVPYEVFHMGGWDEKKIVLSFDDGPSEYTLEILDILKEHEIRGAFFVTGSQGFQHPDILKQIVNEGHEIGNHSFTHKDLSNMSSLRFKFEVNAAQKLIKDVTGYSTTLLRPPYTTDVDYDKNQLSAVKTAQDMGYFFIGNYIDSRDWEGKSGEEIVDTVLKELPNGNIILLHDGGGDRSETVAALPQIIKQLQSNGYSFVSISELLDLDQVDLMPPVEKNSSFGSIIESVASLGPILATVFKLIFFTSFVIVLVRVVLFIYLSYKQKQTHPSIITDDYKPFVSVVLPVYNEEKVIENTVSTILASNYTNYELVIIDDGSTDRTRSILEANFNHLDHIHLISKENEGKAASLNRGIQEAQGDIIITMDADTEIHEEAICYLVTHFNDPMVAAVSGNVKVGNKRKILSLWQHIEYVTSINLEKRALQMINSITVVPGALGAWRKEDIEKVNLFEEETLAEDTDLTIKIIRTGKRIIFEEKALGYTEVPTKLKDLTKQRLRWYFGILQSLWKHKDALFQPKYKGLAFIGIPNMMFQITFQLLVPIIDILLIIALLTQTYSLLFYILFFIAIDTFISLYAFKLERERLSPLRWIIIQRFAYRIFFAYITWKVVIKAIQGVSVKWVKLDRLGKKGY</sequence>
<dbReference type="PANTHER" id="PTHR43630:SF1">
    <property type="entry name" value="POLY-BETA-1,6-N-ACETYL-D-GLUCOSAMINE SYNTHASE"/>
    <property type="match status" value="1"/>
</dbReference>
<evidence type="ECO:0000256" key="1">
    <source>
        <dbReference type="ARBA" id="ARBA00006739"/>
    </source>
</evidence>
<dbReference type="Pfam" id="PF01522">
    <property type="entry name" value="Polysacc_deac_1"/>
    <property type="match status" value="1"/>
</dbReference>
<dbReference type="Proteomes" id="UP001148125">
    <property type="component" value="Unassembled WGS sequence"/>
</dbReference>
<evidence type="ECO:0000256" key="2">
    <source>
        <dbReference type="ARBA" id="ARBA00022676"/>
    </source>
</evidence>
<feature type="transmembrane region" description="Helical" evidence="4">
    <location>
        <begin position="21"/>
        <end position="42"/>
    </location>
</feature>
<protein>
    <submittedName>
        <fullName evidence="6">Glycosyltransferase</fullName>
        <ecNumber evidence="6">2.4.-.-</ecNumber>
    </submittedName>
</protein>
<gene>
    <name evidence="6" type="ORF">N7Z68_07510</name>
</gene>
<keyword evidence="2 6" id="KW-0328">Glycosyltransferase</keyword>
<feature type="domain" description="NodB homology" evidence="5">
    <location>
        <begin position="420"/>
        <end position="605"/>
    </location>
</feature>
<dbReference type="RefSeq" id="WP_275117855.1">
    <property type="nucleotide sequence ID" value="NZ_JAOTPO010000004.1"/>
</dbReference>
<comment type="caution">
    <text evidence="6">The sequence shown here is derived from an EMBL/GenBank/DDBJ whole genome shotgun (WGS) entry which is preliminary data.</text>
</comment>
<keyword evidence="7" id="KW-1185">Reference proteome</keyword>
<feature type="transmembrane region" description="Helical" evidence="4">
    <location>
        <begin position="935"/>
        <end position="957"/>
    </location>
</feature>
<keyword evidence="4" id="KW-0812">Transmembrane</keyword>
<evidence type="ECO:0000259" key="5">
    <source>
        <dbReference type="PROSITE" id="PS51677"/>
    </source>
</evidence>
<dbReference type="Gene3D" id="3.90.550.10">
    <property type="entry name" value="Spore Coat Polysaccharide Biosynthesis Protein SpsA, Chain A"/>
    <property type="match status" value="1"/>
</dbReference>
<feature type="transmembrane region" description="Helical" evidence="4">
    <location>
        <begin position="648"/>
        <end position="669"/>
    </location>
</feature>
<proteinExistence type="inferred from homology"/>
<dbReference type="InterPro" id="IPR029070">
    <property type="entry name" value="Chitinase_insertion_sf"/>
</dbReference>
<keyword evidence="4" id="KW-1133">Transmembrane helix</keyword>
<dbReference type="Gene3D" id="3.20.20.80">
    <property type="entry name" value="Glycosidases"/>
    <property type="match status" value="1"/>
</dbReference>
<dbReference type="SUPFAM" id="SSF51445">
    <property type="entry name" value="(Trans)glycosidases"/>
    <property type="match status" value="1"/>
</dbReference>
<dbReference type="InterPro" id="IPR001173">
    <property type="entry name" value="Glyco_trans_2-like"/>
</dbReference>
<dbReference type="PANTHER" id="PTHR43630">
    <property type="entry name" value="POLY-BETA-1,6-N-ACETYL-D-GLUCOSAMINE SYNTHASE"/>
    <property type="match status" value="1"/>
</dbReference>